<proteinExistence type="predicted"/>
<dbReference type="EMBL" id="JARK01001370">
    <property type="protein sequence ID" value="EYC16222.1"/>
    <property type="molecule type" value="Genomic_DNA"/>
</dbReference>
<organism evidence="2 3">
    <name type="scientific">Ancylostoma ceylanicum</name>
    <dbReference type="NCBI Taxonomy" id="53326"/>
    <lineage>
        <taxon>Eukaryota</taxon>
        <taxon>Metazoa</taxon>
        <taxon>Ecdysozoa</taxon>
        <taxon>Nematoda</taxon>
        <taxon>Chromadorea</taxon>
        <taxon>Rhabditida</taxon>
        <taxon>Rhabditina</taxon>
        <taxon>Rhabditomorpha</taxon>
        <taxon>Strongyloidea</taxon>
        <taxon>Ancylostomatidae</taxon>
        <taxon>Ancylostomatinae</taxon>
        <taxon>Ancylostoma</taxon>
    </lineage>
</organism>
<evidence type="ECO:0000256" key="1">
    <source>
        <dbReference type="SAM" id="MobiDB-lite"/>
    </source>
</evidence>
<feature type="compositionally biased region" description="Basic and acidic residues" evidence="1">
    <location>
        <begin position="278"/>
        <end position="291"/>
    </location>
</feature>
<feature type="compositionally biased region" description="Polar residues" evidence="1">
    <location>
        <begin position="66"/>
        <end position="76"/>
    </location>
</feature>
<reference evidence="3" key="1">
    <citation type="journal article" date="2015" name="Nat. Genet.">
        <title>The genome and transcriptome of the zoonotic hookworm Ancylostoma ceylanicum identify infection-specific gene families.</title>
        <authorList>
            <person name="Schwarz E.M."/>
            <person name="Hu Y."/>
            <person name="Antoshechkin I."/>
            <person name="Miller M.M."/>
            <person name="Sternberg P.W."/>
            <person name="Aroian R.V."/>
        </authorList>
    </citation>
    <scope>NUCLEOTIDE SEQUENCE</scope>
    <source>
        <strain evidence="3">HY135</strain>
    </source>
</reference>
<keyword evidence="3" id="KW-1185">Reference proteome</keyword>
<comment type="caution">
    <text evidence="2">The sequence shown here is derived from an EMBL/GenBank/DDBJ whole genome shotgun (WGS) entry which is preliminary data.</text>
</comment>
<feature type="region of interest" description="Disordered" evidence="1">
    <location>
        <begin position="222"/>
        <end position="247"/>
    </location>
</feature>
<evidence type="ECO:0000313" key="3">
    <source>
        <dbReference type="Proteomes" id="UP000024635"/>
    </source>
</evidence>
<protein>
    <submittedName>
        <fullName evidence="2">Uncharacterized protein</fullName>
    </submittedName>
</protein>
<dbReference type="Proteomes" id="UP000024635">
    <property type="component" value="Unassembled WGS sequence"/>
</dbReference>
<sequence length="320" mass="35827">MCLQMSNDNGLTLESSMDNPLLILPSRSESDIRVPYTDESEEEERPAPIGSVSRFTQDPMEVQPLSEHSQIPTPENVSEKSQETDSPASEKETAEEVNPLNPRRRSTFDSAMPSEHKSTLPAEDGNPRMFRKSVSIASPKKTKERTTHVNTLMIGLCLIAAEFFQKQRIAEPWLRGTYMQDGSPSQYDSDAGYSERTPLLAPCSSLPSVVGYDSARSVFDFPGPSTARSEVGRDELSRRNKRRKARRYNSQRILETQKMRPYIASPFMPIATQLSIPLERRAPSSPKEAKRNLAYGSTRRPAEESLLAGDDQQTPSSNEE</sequence>
<gene>
    <name evidence="2" type="primary">Acey_s0034.g2869</name>
    <name evidence="2" type="ORF">Y032_0034g2869</name>
</gene>
<feature type="compositionally biased region" description="Polar residues" evidence="1">
    <location>
        <begin position="311"/>
        <end position="320"/>
    </location>
</feature>
<feature type="region of interest" description="Disordered" evidence="1">
    <location>
        <begin position="1"/>
        <end position="129"/>
    </location>
</feature>
<feature type="compositionally biased region" description="Polar residues" evidence="1">
    <location>
        <begin position="1"/>
        <end position="18"/>
    </location>
</feature>
<name>A0A016UMY5_9BILA</name>
<accession>A0A016UMY5</accession>
<feature type="region of interest" description="Disordered" evidence="1">
    <location>
        <begin position="278"/>
        <end position="320"/>
    </location>
</feature>
<dbReference type="AlphaFoldDB" id="A0A016UMY5"/>
<dbReference type="OrthoDB" id="5851722at2759"/>
<feature type="compositionally biased region" description="Basic and acidic residues" evidence="1">
    <location>
        <begin position="77"/>
        <end position="94"/>
    </location>
</feature>
<evidence type="ECO:0000313" key="2">
    <source>
        <dbReference type="EMBL" id="EYC16222.1"/>
    </source>
</evidence>
<dbReference type="STRING" id="53326.A0A016UMY5"/>